<comment type="caution">
    <text evidence="2">The sequence shown here is derived from an EMBL/GenBank/DDBJ whole genome shotgun (WGS) entry which is preliminary data.</text>
</comment>
<evidence type="ECO:0000256" key="1">
    <source>
        <dbReference type="SAM" id="Coils"/>
    </source>
</evidence>
<reference evidence="2" key="2">
    <citation type="journal article" date="2021" name="PeerJ">
        <title>Extensive microbial diversity within the chicken gut microbiome revealed by metagenomics and culture.</title>
        <authorList>
            <person name="Gilroy R."/>
            <person name="Ravi A."/>
            <person name="Getino M."/>
            <person name="Pursley I."/>
            <person name="Horton D.L."/>
            <person name="Alikhan N.F."/>
            <person name="Baker D."/>
            <person name="Gharbi K."/>
            <person name="Hall N."/>
            <person name="Watson M."/>
            <person name="Adriaenssens E.M."/>
            <person name="Foster-Nyarko E."/>
            <person name="Jarju S."/>
            <person name="Secka A."/>
            <person name="Antonio M."/>
            <person name="Oren A."/>
            <person name="Chaudhuri R.R."/>
            <person name="La Ragione R."/>
            <person name="Hildebrand F."/>
            <person name="Pallen M.J."/>
        </authorList>
    </citation>
    <scope>NUCLEOTIDE SEQUENCE</scope>
    <source>
        <strain evidence="2">CHK181-108</strain>
    </source>
</reference>
<evidence type="ECO:0000313" key="2">
    <source>
        <dbReference type="EMBL" id="HIT86182.1"/>
    </source>
</evidence>
<organism evidence="2 3">
    <name type="scientific">Candidatus Ornithomonoglobus intestinigallinarum</name>
    <dbReference type="NCBI Taxonomy" id="2840894"/>
    <lineage>
        <taxon>Bacteria</taxon>
        <taxon>Bacillati</taxon>
        <taxon>Bacillota</taxon>
        <taxon>Clostridia</taxon>
        <taxon>Candidatus Ornithomonoglobus</taxon>
    </lineage>
</organism>
<sequence length="160" mass="17749">MAKNITVIGENGDILYSTYPKRAAGLIKKGRARRISDTAVRLCAPPAASAENAGGIINKEDDAMNIYELFDNQLSKMQEQLRDDQSENAAKVRTEILKTLDSLKKREQADRVIDVVKEQLDALNASLKNDDAPENAAAREVTRQKILNVLEMLPHMEAKS</sequence>
<evidence type="ECO:0000313" key="3">
    <source>
        <dbReference type="Proteomes" id="UP000824165"/>
    </source>
</evidence>
<dbReference type="EMBL" id="DVLU01000104">
    <property type="protein sequence ID" value="HIT86182.1"/>
    <property type="molecule type" value="Genomic_DNA"/>
</dbReference>
<dbReference type="AlphaFoldDB" id="A0A9D1H3Y5"/>
<reference evidence="2" key="1">
    <citation type="submission" date="2020-10" db="EMBL/GenBank/DDBJ databases">
        <authorList>
            <person name="Gilroy R."/>
        </authorList>
    </citation>
    <scope>NUCLEOTIDE SEQUENCE</scope>
    <source>
        <strain evidence="2">CHK181-108</strain>
    </source>
</reference>
<protein>
    <submittedName>
        <fullName evidence="2">Uncharacterized protein</fullName>
    </submittedName>
</protein>
<accession>A0A9D1H3Y5</accession>
<dbReference type="Proteomes" id="UP000824165">
    <property type="component" value="Unassembled WGS sequence"/>
</dbReference>
<proteinExistence type="predicted"/>
<name>A0A9D1H3Y5_9FIRM</name>
<gene>
    <name evidence="2" type="ORF">IAA60_09825</name>
</gene>
<keyword evidence="1" id="KW-0175">Coiled coil</keyword>
<feature type="coiled-coil region" evidence="1">
    <location>
        <begin position="67"/>
        <end position="126"/>
    </location>
</feature>